<name>A0ABQ2CND8_9MICC</name>
<dbReference type="InterPro" id="IPR045632">
    <property type="entry name" value="DUF6314"/>
</dbReference>
<evidence type="ECO:0000313" key="3">
    <source>
        <dbReference type="Proteomes" id="UP000658754"/>
    </source>
</evidence>
<keyword evidence="3" id="KW-1185">Reference proteome</keyword>
<organism evidence="2 3">
    <name type="scientific">Pseudarthrobacter scleromae</name>
    <dbReference type="NCBI Taxonomy" id="158897"/>
    <lineage>
        <taxon>Bacteria</taxon>
        <taxon>Bacillati</taxon>
        <taxon>Actinomycetota</taxon>
        <taxon>Actinomycetes</taxon>
        <taxon>Micrococcales</taxon>
        <taxon>Micrococcaceae</taxon>
        <taxon>Pseudarthrobacter</taxon>
    </lineage>
</organism>
<evidence type="ECO:0000259" key="1">
    <source>
        <dbReference type="Pfam" id="PF19834"/>
    </source>
</evidence>
<comment type="caution">
    <text evidence="2">The sequence shown here is derived from an EMBL/GenBank/DDBJ whole genome shotgun (WGS) entry which is preliminary data.</text>
</comment>
<reference evidence="3" key="1">
    <citation type="journal article" date="2019" name="Int. J. Syst. Evol. Microbiol.">
        <title>The Global Catalogue of Microorganisms (GCM) 10K type strain sequencing project: providing services to taxonomists for standard genome sequencing and annotation.</title>
        <authorList>
            <consortium name="The Broad Institute Genomics Platform"/>
            <consortium name="The Broad Institute Genome Sequencing Center for Infectious Disease"/>
            <person name="Wu L."/>
            <person name="Ma J."/>
        </authorList>
    </citation>
    <scope>NUCLEOTIDE SEQUENCE [LARGE SCALE GENOMIC DNA]</scope>
    <source>
        <strain evidence="3">CGMCC 1.3601</strain>
    </source>
</reference>
<proteinExistence type="predicted"/>
<dbReference type="RefSeq" id="WP_188732331.1">
    <property type="nucleotide sequence ID" value="NZ_BMKV01000009.1"/>
</dbReference>
<dbReference type="Pfam" id="PF19834">
    <property type="entry name" value="DUF6314"/>
    <property type="match status" value="1"/>
</dbReference>
<feature type="domain" description="DUF6314" evidence="1">
    <location>
        <begin position="29"/>
        <end position="158"/>
    </location>
</feature>
<accession>A0ABQ2CND8</accession>
<dbReference type="Proteomes" id="UP000658754">
    <property type="component" value="Unassembled WGS sequence"/>
</dbReference>
<sequence>MNFPPPEFALRAYLLGPAPPGPTADAASAGQWTVQRDLLDRADGTRGTFSGVVHFVPTDDGGLAFREEGTMRWPAFTGPASREYLLRPSGGPDALDVFFPDGRPFHRMSFTPESNLDRHWCDPDTYRVAYDYGGRDRFSYTWDVQGPRKDLLLTSHLVRRQGPAA</sequence>
<dbReference type="EMBL" id="BMKV01000009">
    <property type="protein sequence ID" value="GGI95857.1"/>
    <property type="molecule type" value="Genomic_DNA"/>
</dbReference>
<evidence type="ECO:0000313" key="2">
    <source>
        <dbReference type="EMBL" id="GGI95857.1"/>
    </source>
</evidence>
<protein>
    <recommendedName>
        <fullName evidence="1">DUF6314 domain-containing protein</fullName>
    </recommendedName>
</protein>
<gene>
    <name evidence="2" type="ORF">GCM10007175_36930</name>
</gene>